<evidence type="ECO:0000256" key="1">
    <source>
        <dbReference type="SAM" id="Phobius"/>
    </source>
</evidence>
<protein>
    <submittedName>
        <fullName evidence="2">Uncharacterized protein</fullName>
    </submittedName>
</protein>
<keyword evidence="1" id="KW-0472">Membrane</keyword>
<accession>A0A2P2Q1F0</accession>
<dbReference type="AlphaFoldDB" id="A0A2P2Q1F0"/>
<feature type="transmembrane region" description="Helical" evidence="1">
    <location>
        <begin position="9"/>
        <end position="31"/>
    </location>
</feature>
<evidence type="ECO:0000313" key="2">
    <source>
        <dbReference type="EMBL" id="MBX60826.1"/>
    </source>
</evidence>
<sequence>MLRELAHSFLLNLPMSCLFVWTYTVACAHLIPESI</sequence>
<proteinExistence type="predicted"/>
<keyword evidence="1" id="KW-1133">Transmembrane helix</keyword>
<name>A0A2P2Q1F0_RHIMU</name>
<keyword evidence="1" id="KW-0812">Transmembrane</keyword>
<dbReference type="EMBL" id="GGEC01080342">
    <property type="protein sequence ID" value="MBX60826.1"/>
    <property type="molecule type" value="Transcribed_RNA"/>
</dbReference>
<organism evidence="2">
    <name type="scientific">Rhizophora mucronata</name>
    <name type="common">Asiatic mangrove</name>
    <dbReference type="NCBI Taxonomy" id="61149"/>
    <lineage>
        <taxon>Eukaryota</taxon>
        <taxon>Viridiplantae</taxon>
        <taxon>Streptophyta</taxon>
        <taxon>Embryophyta</taxon>
        <taxon>Tracheophyta</taxon>
        <taxon>Spermatophyta</taxon>
        <taxon>Magnoliopsida</taxon>
        <taxon>eudicotyledons</taxon>
        <taxon>Gunneridae</taxon>
        <taxon>Pentapetalae</taxon>
        <taxon>rosids</taxon>
        <taxon>fabids</taxon>
        <taxon>Malpighiales</taxon>
        <taxon>Rhizophoraceae</taxon>
        <taxon>Rhizophora</taxon>
    </lineage>
</organism>
<reference evidence="2" key="1">
    <citation type="submission" date="2018-02" db="EMBL/GenBank/DDBJ databases">
        <title>Rhizophora mucronata_Transcriptome.</title>
        <authorList>
            <person name="Meera S.P."/>
            <person name="Sreeshan A."/>
            <person name="Augustine A."/>
        </authorList>
    </citation>
    <scope>NUCLEOTIDE SEQUENCE</scope>
    <source>
        <tissue evidence="2">Leaf</tissue>
    </source>
</reference>